<sequence>MLTNLPVKGAYDIRQEVPIGVFIRLLCLALRSLIQSWS</sequence>
<proteinExistence type="predicted"/>
<dbReference type="AlphaFoldDB" id="A0A0A8YLB0"/>
<protein>
    <submittedName>
        <fullName evidence="1">Uncharacterized protein</fullName>
    </submittedName>
</protein>
<evidence type="ECO:0000313" key="1">
    <source>
        <dbReference type="EMBL" id="JAD23337.1"/>
    </source>
</evidence>
<reference evidence="1" key="1">
    <citation type="submission" date="2014-09" db="EMBL/GenBank/DDBJ databases">
        <authorList>
            <person name="Magalhaes I.L.F."/>
            <person name="Oliveira U."/>
            <person name="Santos F.R."/>
            <person name="Vidigal T.H.D.A."/>
            <person name="Brescovit A.D."/>
            <person name="Santos A.J."/>
        </authorList>
    </citation>
    <scope>NUCLEOTIDE SEQUENCE</scope>
    <source>
        <tissue evidence="1">Shoot tissue taken approximately 20 cm above the soil surface</tissue>
    </source>
</reference>
<dbReference type="EMBL" id="GBRH01274558">
    <property type="protein sequence ID" value="JAD23337.1"/>
    <property type="molecule type" value="Transcribed_RNA"/>
</dbReference>
<organism evidence="1">
    <name type="scientific">Arundo donax</name>
    <name type="common">Giant reed</name>
    <name type="synonym">Donax arundinaceus</name>
    <dbReference type="NCBI Taxonomy" id="35708"/>
    <lineage>
        <taxon>Eukaryota</taxon>
        <taxon>Viridiplantae</taxon>
        <taxon>Streptophyta</taxon>
        <taxon>Embryophyta</taxon>
        <taxon>Tracheophyta</taxon>
        <taxon>Spermatophyta</taxon>
        <taxon>Magnoliopsida</taxon>
        <taxon>Liliopsida</taxon>
        <taxon>Poales</taxon>
        <taxon>Poaceae</taxon>
        <taxon>PACMAD clade</taxon>
        <taxon>Arundinoideae</taxon>
        <taxon>Arundineae</taxon>
        <taxon>Arundo</taxon>
    </lineage>
</organism>
<reference evidence="1" key="2">
    <citation type="journal article" date="2015" name="Data Brief">
        <title>Shoot transcriptome of the giant reed, Arundo donax.</title>
        <authorList>
            <person name="Barrero R.A."/>
            <person name="Guerrero F.D."/>
            <person name="Moolhuijzen P."/>
            <person name="Goolsby J.A."/>
            <person name="Tidwell J."/>
            <person name="Bellgard S.E."/>
            <person name="Bellgard M.I."/>
        </authorList>
    </citation>
    <scope>NUCLEOTIDE SEQUENCE</scope>
    <source>
        <tissue evidence="1">Shoot tissue taken approximately 20 cm above the soil surface</tissue>
    </source>
</reference>
<accession>A0A0A8YLB0</accession>
<name>A0A0A8YLB0_ARUDO</name>